<gene>
    <name evidence="1" type="ORF">RRG08_029889</name>
</gene>
<name>A0AAE1CZR7_9GAST</name>
<dbReference type="EMBL" id="JAWDGP010006058">
    <property type="protein sequence ID" value="KAK3748033.1"/>
    <property type="molecule type" value="Genomic_DNA"/>
</dbReference>
<organism evidence="1 2">
    <name type="scientific">Elysia crispata</name>
    <name type="common">lettuce slug</name>
    <dbReference type="NCBI Taxonomy" id="231223"/>
    <lineage>
        <taxon>Eukaryota</taxon>
        <taxon>Metazoa</taxon>
        <taxon>Spiralia</taxon>
        <taxon>Lophotrochozoa</taxon>
        <taxon>Mollusca</taxon>
        <taxon>Gastropoda</taxon>
        <taxon>Heterobranchia</taxon>
        <taxon>Euthyneura</taxon>
        <taxon>Panpulmonata</taxon>
        <taxon>Sacoglossa</taxon>
        <taxon>Placobranchoidea</taxon>
        <taxon>Plakobranchidae</taxon>
        <taxon>Elysia</taxon>
    </lineage>
</organism>
<dbReference type="Proteomes" id="UP001283361">
    <property type="component" value="Unassembled WGS sequence"/>
</dbReference>
<reference evidence="1" key="1">
    <citation type="journal article" date="2023" name="G3 (Bethesda)">
        <title>A reference genome for the long-term kleptoplast-retaining sea slug Elysia crispata morphotype clarki.</title>
        <authorList>
            <person name="Eastman K.E."/>
            <person name="Pendleton A.L."/>
            <person name="Shaikh M.A."/>
            <person name="Suttiyut T."/>
            <person name="Ogas R."/>
            <person name="Tomko P."/>
            <person name="Gavelis G."/>
            <person name="Widhalm J.R."/>
            <person name="Wisecaver J.H."/>
        </authorList>
    </citation>
    <scope>NUCLEOTIDE SEQUENCE</scope>
    <source>
        <strain evidence="1">ECLA1</strain>
    </source>
</reference>
<evidence type="ECO:0000313" key="2">
    <source>
        <dbReference type="Proteomes" id="UP001283361"/>
    </source>
</evidence>
<protein>
    <submittedName>
        <fullName evidence="1">Uncharacterized protein</fullName>
    </submittedName>
</protein>
<sequence length="93" mass="10365">MLTLSKPAPPRGSPLTTGNIIMTHSMGSVHFYTYFTLDIAQMILNIKDAPWSESSMIQPSELTKQPMSKATALRARLKYLSLSFNIKEPCGMM</sequence>
<comment type="caution">
    <text evidence="1">The sequence shown here is derived from an EMBL/GenBank/DDBJ whole genome shotgun (WGS) entry which is preliminary data.</text>
</comment>
<dbReference type="AlphaFoldDB" id="A0AAE1CZR7"/>
<proteinExistence type="predicted"/>
<evidence type="ECO:0000313" key="1">
    <source>
        <dbReference type="EMBL" id="KAK3748033.1"/>
    </source>
</evidence>
<accession>A0AAE1CZR7</accession>
<keyword evidence="2" id="KW-1185">Reference proteome</keyword>